<sequence>MAPHCCKGCLRDIIAKMAEQSKKIPVEINGVAENGLPDSPCEFVVHYFVHIHSSFKSVHQTLKINQ</sequence>
<protein>
    <submittedName>
        <fullName evidence="1">Uncharacterized protein</fullName>
    </submittedName>
</protein>
<accession>A0A482VSV5</accession>
<dbReference type="EMBL" id="QDEB01071478">
    <property type="protein sequence ID" value="RZC35377.1"/>
    <property type="molecule type" value="Genomic_DNA"/>
</dbReference>
<proteinExistence type="predicted"/>
<dbReference type="Proteomes" id="UP000292052">
    <property type="component" value="Unassembled WGS sequence"/>
</dbReference>
<keyword evidence="2" id="KW-1185">Reference proteome</keyword>
<reference evidence="1 2" key="1">
    <citation type="submission" date="2017-03" db="EMBL/GenBank/DDBJ databases">
        <title>Genome of the blue death feigning beetle - Asbolus verrucosus.</title>
        <authorList>
            <person name="Rider S.D."/>
        </authorList>
    </citation>
    <scope>NUCLEOTIDE SEQUENCE [LARGE SCALE GENOMIC DNA]</scope>
    <source>
        <strain evidence="1">Butters</strain>
        <tissue evidence="1">Head and leg muscle</tissue>
    </source>
</reference>
<organism evidence="1 2">
    <name type="scientific">Asbolus verrucosus</name>
    <name type="common">Desert ironclad beetle</name>
    <dbReference type="NCBI Taxonomy" id="1661398"/>
    <lineage>
        <taxon>Eukaryota</taxon>
        <taxon>Metazoa</taxon>
        <taxon>Ecdysozoa</taxon>
        <taxon>Arthropoda</taxon>
        <taxon>Hexapoda</taxon>
        <taxon>Insecta</taxon>
        <taxon>Pterygota</taxon>
        <taxon>Neoptera</taxon>
        <taxon>Endopterygota</taxon>
        <taxon>Coleoptera</taxon>
        <taxon>Polyphaga</taxon>
        <taxon>Cucujiformia</taxon>
        <taxon>Tenebrionidae</taxon>
        <taxon>Pimeliinae</taxon>
        <taxon>Asbolus</taxon>
    </lineage>
</organism>
<dbReference type="AlphaFoldDB" id="A0A482VSV5"/>
<evidence type="ECO:0000313" key="1">
    <source>
        <dbReference type="EMBL" id="RZC35377.1"/>
    </source>
</evidence>
<gene>
    <name evidence="1" type="ORF">BDFB_004530</name>
</gene>
<evidence type="ECO:0000313" key="2">
    <source>
        <dbReference type="Proteomes" id="UP000292052"/>
    </source>
</evidence>
<comment type="caution">
    <text evidence="1">The sequence shown here is derived from an EMBL/GenBank/DDBJ whole genome shotgun (WGS) entry which is preliminary data.</text>
</comment>
<name>A0A482VSV5_ASBVE</name>